<dbReference type="PANTHER" id="PTHR23135">
    <property type="entry name" value="MUR LIGASE FAMILY MEMBER"/>
    <property type="match status" value="1"/>
</dbReference>
<keyword evidence="2" id="KW-0436">Ligase</keyword>
<name>H3NH41_9LACT</name>
<dbReference type="GO" id="GO:0005524">
    <property type="term" value="F:ATP binding"/>
    <property type="evidence" value="ECO:0007669"/>
    <property type="project" value="UniProtKB-UniRule"/>
</dbReference>
<evidence type="ECO:0000313" key="5">
    <source>
        <dbReference type="EMBL" id="EHR38096.1"/>
    </source>
</evidence>
<feature type="active site" evidence="2">
    <location>
        <position position="357"/>
    </location>
</feature>
<dbReference type="InterPro" id="IPR036565">
    <property type="entry name" value="Mur-like_cat_sf"/>
</dbReference>
<organism evidence="5 6">
    <name type="scientific">Facklamia languida CCUG 37842</name>
    <dbReference type="NCBI Taxonomy" id="883113"/>
    <lineage>
        <taxon>Bacteria</taxon>
        <taxon>Bacillati</taxon>
        <taxon>Bacillota</taxon>
        <taxon>Bacilli</taxon>
        <taxon>Lactobacillales</taxon>
        <taxon>Aerococcaceae</taxon>
        <taxon>Facklamia</taxon>
    </lineage>
</organism>
<sequence length="449" mass="50380">MSIQAQLAKWVGKGSRWFLTRFTQGGSALPGKLAHQIDPNILQTLAKDYQVVIITGTNGKTLTTSLIVEALKNVYPHVITNPTGSNMEQGIISTFLSAPRLKANEKGIAILEVDEGSLKNVVADLKPDYFVFTNVFRDQLDRFGEIHTVYRYMTDAAMQAPQATVVTNGDLPMFNSFELPNPEVYYGFNHLPASQVDPHYNTDGLLCPKCDHVLRYKLLTYGNLGAYYCEHCDFERPQLTYQVDRIDELALDHSRFTIEGQTFNLPIAGLYNIYNALSAYALLRELGLDPLTIDQGFQKAQRVFGRQEEVLVEGKKALLNLVKNPVGFNQILDIIALDPQPYTLVTLMNNQHADGTDISWIWDVDLEKAKGFPIRSIISGGDKAEDMTKRLVVAGFDPDLIQEAQDMQAVLQAIQNSKGQRIHVLATYTAMLNLREALTKNHYLKHKED</sequence>
<dbReference type="GO" id="GO:0008360">
    <property type="term" value="P:regulation of cell shape"/>
    <property type="evidence" value="ECO:0007669"/>
    <property type="project" value="UniProtKB-KW"/>
</dbReference>
<dbReference type="EC" id="6.3.5.13" evidence="2"/>
<dbReference type="GO" id="GO:0009252">
    <property type="term" value="P:peptidoglycan biosynthetic process"/>
    <property type="evidence" value="ECO:0007669"/>
    <property type="project" value="UniProtKB-UniRule"/>
</dbReference>
<keyword evidence="2" id="KW-0573">Peptidoglycan synthesis</keyword>
<dbReference type="InterPro" id="IPR013221">
    <property type="entry name" value="Mur_ligase_cen"/>
</dbReference>
<evidence type="ECO:0000256" key="1">
    <source>
        <dbReference type="ARBA" id="ARBA00004752"/>
    </source>
</evidence>
<evidence type="ECO:0000313" key="6">
    <source>
        <dbReference type="Proteomes" id="UP000006190"/>
    </source>
</evidence>
<evidence type="ECO:0000259" key="3">
    <source>
        <dbReference type="Pfam" id="PF08245"/>
    </source>
</evidence>
<comment type="function">
    <text evidence="2">The lipid II isoglutaminyl synthase complex catalyzes the formation of alpha-D-isoglutamine in the cell wall lipid II stem peptide. The MurT subunit catalyzes the ATP-dependent amidation of D-glutamate residue of lipid II, converting it to an isoglutamine residue.</text>
</comment>
<comment type="catalytic activity">
    <reaction evidence="2">
        <text>beta-D-GlcNAc-(1-&gt;4)-Mur2Ac(oyl-L-Ala-gamma-D-O-P-Glu-L-Lys-D-Ala-D-Ala)-di-trans,octa-cis-undecaprenyl diphosphate + NH4(+) = beta-D-GlcNAc-(1-&gt;4)-Mur2Ac(oyl-L-Ala-D-isoglutaminyl-L-Lys-D-Ala-D-Ala)-di-trans,octa-cis-undecaprenyl diphosphate + phosphate + H(+)</text>
        <dbReference type="Rhea" id="RHEA:57932"/>
        <dbReference type="ChEBI" id="CHEBI:15378"/>
        <dbReference type="ChEBI" id="CHEBI:28938"/>
        <dbReference type="ChEBI" id="CHEBI:43474"/>
        <dbReference type="ChEBI" id="CHEBI:62233"/>
        <dbReference type="ChEBI" id="CHEBI:143132"/>
    </reaction>
</comment>
<keyword evidence="2" id="KW-0133">Cell shape</keyword>
<proteinExistence type="inferred from homology"/>
<dbReference type="AlphaFoldDB" id="H3NH41"/>
<evidence type="ECO:0000256" key="2">
    <source>
        <dbReference type="HAMAP-Rule" id="MF_02214"/>
    </source>
</evidence>
<comment type="caution">
    <text evidence="5">The sequence shown here is derived from an EMBL/GenBank/DDBJ whole genome shotgun (WGS) entry which is preliminary data.</text>
</comment>
<dbReference type="HAMAP" id="MF_02214">
    <property type="entry name" value="Lipid_II_synth_MurT"/>
    <property type="match status" value="1"/>
</dbReference>
<keyword evidence="2" id="KW-0547">Nucleotide-binding</keyword>
<dbReference type="GO" id="GO:0008270">
    <property type="term" value="F:zinc ion binding"/>
    <property type="evidence" value="ECO:0007669"/>
    <property type="project" value="UniProtKB-UniRule"/>
</dbReference>
<comment type="catalytic activity">
    <reaction evidence="2">
        <text>beta-D-GlcNAc-(1-&gt;4)-Mur2Ac(oyl-L-Ala-gamma-D-Glu-L-Lys-D-Ala-D-Ala)-di-trans,octa-cis-undecaprenyl diphosphate + L-glutamine + ATP + H2O = beta-D-GlcNAc-(1-&gt;4)-Mur2Ac(oyl-L-Ala-D-isoglutaminyl-L-Lys-D-Ala-D-Ala)-di-trans,octa-cis-undecaprenyl diphosphate + L-glutamate + ADP + phosphate + H(+)</text>
        <dbReference type="Rhea" id="RHEA:57928"/>
        <dbReference type="ChEBI" id="CHEBI:15377"/>
        <dbReference type="ChEBI" id="CHEBI:15378"/>
        <dbReference type="ChEBI" id="CHEBI:29985"/>
        <dbReference type="ChEBI" id="CHEBI:30616"/>
        <dbReference type="ChEBI" id="CHEBI:43474"/>
        <dbReference type="ChEBI" id="CHEBI:58359"/>
        <dbReference type="ChEBI" id="CHEBI:60033"/>
        <dbReference type="ChEBI" id="CHEBI:62233"/>
        <dbReference type="ChEBI" id="CHEBI:456216"/>
        <dbReference type="EC" id="6.3.5.13"/>
    </reaction>
</comment>
<dbReference type="RefSeq" id="WP_006308058.1">
    <property type="nucleotide sequence ID" value="NZ_JH601133.1"/>
</dbReference>
<feature type="domain" description="Mur ligase central" evidence="3">
    <location>
        <begin position="54"/>
        <end position="176"/>
    </location>
</feature>
<keyword evidence="2" id="KW-0479">Metal-binding</keyword>
<dbReference type="Pfam" id="PF08353">
    <property type="entry name" value="MurT_C"/>
    <property type="match status" value="1"/>
</dbReference>
<dbReference type="PANTHER" id="PTHR23135:SF7">
    <property type="entry name" value="LIPID II ISOGLUTAMINYL SYNTHASE (GLUTAMINE-HYDROLYZING) SUBUNIT MURT"/>
    <property type="match status" value="1"/>
</dbReference>
<dbReference type="Pfam" id="PF08245">
    <property type="entry name" value="Mur_ligase_M"/>
    <property type="match status" value="1"/>
</dbReference>
<keyword evidence="2" id="KW-0862">Zinc</keyword>
<feature type="binding site" evidence="2">
    <location>
        <position position="232"/>
    </location>
    <ligand>
        <name>Zn(2+)</name>
        <dbReference type="ChEBI" id="CHEBI:29105"/>
    </ligand>
</feature>
<dbReference type="InterPro" id="IPR013564">
    <property type="entry name" value="MurT_C"/>
</dbReference>
<dbReference type="PATRIC" id="fig|883113.3.peg.178"/>
<feature type="binding site" evidence="2">
    <location>
        <position position="229"/>
    </location>
    <ligand>
        <name>Zn(2+)</name>
        <dbReference type="ChEBI" id="CHEBI:29105"/>
    </ligand>
</feature>
<comment type="pathway">
    <text evidence="1 2">Cell wall biogenesis; peptidoglycan biosynthesis.</text>
</comment>
<gene>
    <name evidence="2" type="primary">murT</name>
    <name evidence="5" type="ORF">HMPREF9708_00180</name>
</gene>
<dbReference type="HOGENOM" id="CLU_041534_0_0_9"/>
<feature type="binding site" evidence="2">
    <location>
        <position position="210"/>
    </location>
    <ligand>
        <name>Zn(2+)</name>
        <dbReference type="ChEBI" id="CHEBI:29105"/>
    </ligand>
</feature>
<dbReference type="UniPathway" id="UPA00219"/>
<accession>H3NH41</accession>
<evidence type="ECO:0000259" key="4">
    <source>
        <dbReference type="Pfam" id="PF08353"/>
    </source>
</evidence>
<dbReference type="eggNOG" id="COG0771">
    <property type="taxonomic scope" value="Bacteria"/>
</dbReference>
<comment type="catalytic activity">
    <reaction evidence="2">
        <text>beta-D-GlcNAc-(1-&gt;4)-Mur2Ac(oyl-L-Ala-gamma-D-Glu-L-Lys-D-Ala-D-Ala)-di-trans,octa-cis-undecaprenyl diphosphate + ATP = beta-D-GlcNAc-(1-&gt;4)-Mur2Ac(oyl-L-Ala-gamma-D-O-P-Glu-L-Lys-D-Ala-D-Ala)-di-trans,octa-cis-undecaprenyl diphosphate + ADP</text>
        <dbReference type="Rhea" id="RHEA:59488"/>
        <dbReference type="ChEBI" id="CHEBI:30616"/>
        <dbReference type="ChEBI" id="CHEBI:60033"/>
        <dbReference type="ChEBI" id="CHEBI:143132"/>
        <dbReference type="ChEBI" id="CHEBI:456216"/>
    </reaction>
</comment>
<dbReference type="Gene3D" id="3.40.1190.10">
    <property type="entry name" value="Mur-like, catalytic domain"/>
    <property type="match status" value="1"/>
</dbReference>
<protein>
    <recommendedName>
        <fullName evidence="2">Lipid II isoglutaminyl synthase (glutamine-hydrolyzing) subunit MurT</fullName>
        <ecNumber evidence="2">6.3.5.13</ecNumber>
    </recommendedName>
</protein>
<dbReference type="OrthoDB" id="9803907at2"/>
<dbReference type="GO" id="GO:0140282">
    <property type="term" value="F:carbon-nitrogen ligase activity on lipid II"/>
    <property type="evidence" value="ECO:0007669"/>
    <property type="project" value="UniProtKB-UniRule"/>
</dbReference>
<comment type="subunit">
    <text evidence="2">Forms a heterodimer with GatD.</text>
</comment>
<reference evidence="5 6" key="1">
    <citation type="submission" date="2012-01" db="EMBL/GenBank/DDBJ databases">
        <title>The Genome Sequence of Facklamia languida CCUG 37842.</title>
        <authorList>
            <consortium name="The Broad Institute Genome Sequencing Platform"/>
            <person name="Earl A."/>
            <person name="Ward D."/>
            <person name="Feldgarden M."/>
            <person name="Gevers D."/>
            <person name="Huys G."/>
            <person name="Young S.K."/>
            <person name="Zeng Q."/>
            <person name="Gargeya S."/>
            <person name="Fitzgerald M."/>
            <person name="Haas B."/>
            <person name="Abouelleil A."/>
            <person name="Alvarado L."/>
            <person name="Arachchi H.M."/>
            <person name="Berlin A."/>
            <person name="Chapman S.B."/>
            <person name="Gearin G."/>
            <person name="Goldberg J."/>
            <person name="Griggs A."/>
            <person name="Gujja S."/>
            <person name="Hansen M."/>
            <person name="Heiman D."/>
            <person name="Howarth C."/>
            <person name="Larimer J."/>
            <person name="Lui A."/>
            <person name="MacDonald P.J.P."/>
            <person name="McCowen C."/>
            <person name="Montmayeur A."/>
            <person name="Murphy C."/>
            <person name="Neiman D."/>
            <person name="Pearson M."/>
            <person name="Priest M."/>
            <person name="Roberts A."/>
            <person name="Saif S."/>
            <person name="Shea T."/>
            <person name="Sisk P."/>
            <person name="Stolte C."/>
            <person name="Sykes S."/>
            <person name="Wortman J."/>
            <person name="Nusbaum C."/>
            <person name="Birren B."/>
        </authorList>
    </citation>
    <scope>NUCLEOTIDE SEQUENCE [LARGE SCALE GENOMIC DNA]</scope>
    <source>
        <strain evidence="5 6">CCUG 37842</strain>
    </source>
</reference>
<dbReference type="InterPro" id="IPR043703">
    <property type="entry name" value="Lipid_II_synth_MurT"/>
</dbReference>
<keyword evidence="2" id="KW-0067">ATP-binding</keyword>
<keyword evidence="2" id="KW-0961">Cell wall biogenesis/degradation</keyword>
<dbReference type="GO" id="GO:0016881">
    <property type="term" value="F:acid-amino acid ligase activity"/>
    <property type="evidence" value="ECO:0007669"/>
    <property type="project" value="InterPro"/>
</dbReference>
<feature type="domain" description="Lipid II isoglutaminyl synthase (glutamine-hydrolyzing) subunit MurT C-terminal" evidence="4">
    <location>
        <begin position="321"/>
        <end position="431"/>
    </location>
</feature>
<dbReference type="EMBL" id="AGEG01000002">
    <property type="protein sequence ID" value="EHR38096.1"/>
    <property type="molecule type" value="Genomic_DNA"/>
</dbReference>
<dbReference type="SUPFAM" id="SSF53623">
    <property type="entry name" value="MurD-like peptide ligases, catalytic domain"/>
    <property type="match status" value="1"/>
</dbReference>
<comment type="similarity">
    <text evidence="2">Belongs to the MurCDEF family. MurT subfamily.</text>
</comment>
<feature type="binding site" evidence="2">
    <location>
        <position position="207"/>
    </location>
    <ligand>
        <name>Zn(2+)</name>
        <dbReference type="ChEBI" id="CHEBI:29105"/>
    </ligand>
</feature>
<dbReference type="GO" id="GO:0071555">
    <property type="term" value="P:cell wall organization"/>
    <property type="evidence" value="ECO:0007669"/>
    <property type="project" value="UniProtKB-KW"/>
</dbReference>
<dbReference type="STRING" id="883113.HMPREF9708_00180"/>
<keyword evidence="6" id="KW-1185">Reference proteome</keyword>
<dbReference type="Proteomes" id="UP000006190">
    <property type="component" value="Unassembled WGS sequence"/>
</dbReference>